<accession>D3VI44</accession>
<organism evidence="1 2">
    <name type="scientific">Xenorhabdus nematophila (strain ATCC 19061 / DSM 3370 / CCUG 14189 / LMG 1036 / NCIMB 9965 / AN6)</name>
    <dbReference type="NCBI Taxonomy" id="406817"/>
    <lineage>
        <taxon>Bacteria</taxon>
        <taxon>Pseudomonadati</taxon>
        <taxon>Pseudomonadota</taxon>
        <taxon>Gammaproteobacteria</taxon>
        <taxon>Enterobacterales</taxon>
        <taxon>Morganellaceae</taxon>
        <taxon>Xenorhabdus</taxon>
    </lineage>
</organism>
<name>D3VI44_XENNA</name>
<dbReference type="Gene3D" id="3.40.190.10">
    <property type="entry name" value="Periplasmic binding protein-like II"/>
    <property type="match status" value="1"/>
</dbReference>
<dbReference type="KEGG" id="xne:XNC1_2630"/>
<dbReference type="Gene3D" id="3.10.105.10">
    <property type="entry name" value="Dipeptide-binding Protein, Domain 3"/>
    <property type="match status" value="1"/>
</dbReference>
<dbReference type="STRING" id="406817.XNC1_2630"/>
<dbReference type="EMBL" id="FN667742">
    <property type="protein sequence ID" value="CBJ90684.1"/>
    <property type="molecule type" value="Genomic_DNA"/>
</dbReference>
<gene>
    <name evidence="1" type="ordered locus">XNC1_2630</name>
</gene>
<keyword evidence="2" id="KW-1185">Reference proteome</keyword>
<protein>
    <submittedName>
        <fullName evidence="1">Oligipeptide transport protein (ABC superfamily, peri_bind)</fullName>
    </submittedName>
</protein>
<evidence type="ECO:0000313" key="1">
    <source>
        <dbReference type="EMBL" id="CBJ90684.1"/>
    </source>
</evidence>
<evidence type="ECO:0000313" key="2">
    <source>
        <dbReference type="Proteomes" id="UP000008075"/>
    </source>
</evidence>
<dbReference type="AlphaFoldDB" id="D3VI44"/>
<dbReference type="eggNOG" id="COG4166">
    <property type="taxonomic scope" value="Bacteria"/>
</dbReference>
<sequence length="82" mass="9573">MAGNSQNISQYENNRFFQTVIKAGETNNIDYYQQAMNILNEDAPIITIYYYVSNRLVKPYVGGFYVTPMDYVSTKDLYIIKH</sequence>
<proteinExistence type="predicted"/>
<dbReference type="SUPFAM" id="SSF53850">
    <property type="entry name" value="Periplasmic binding protein-like II"/>
    <property type="match status" value="1"/>
</dbReference>
<dbReference type="HOGENOM" id="CLU_175436_1_0_6"/>
<dbReference type="Proteomes" id="UP000008075">
    <property type="component" value="Chromosome"/>
</dbReference>
<reference evidence="1 2" key="1">
    <citation type="journal article" date="2011" name="PLoS ONE">
        <title>The entomopathogenic bacterial endosymbionts xenorhabdus and photorhabdus: convergent lifestyles from divergent genomes.</title>
        <authorList>
            <person name="Chaston J.M."/>
            <person name="Suen G."/>
            <person name="Tucker S.L."/>
            <person name="Andersen A.W."/>
            <person name="Bhasin A."/>
            <person name="Bode E."/>
            <person name="Bode H.B."/>
            <person name="Brachmann A.O."/>
            <person name="Cowles C.E."/>
            <person name="Cowles K.N."/>
            <person name="Darby C."/>
            <person name="de Leon L."/>
            <person name="Drace K."/>
            <person name="Du Z."/>
            <person name="Givaudan A."/>
            <person name="Herbert Tran E.E."/>
            <person name="Jewell K.A."/>
            <person name="Knack J.J."/>
            <person name="Krasomil-Osterfeld K.C."/>
            <person name="Kukor R."/>
            <person name="Lanois A."/>
            <person name="Latreille P."/>
            <person name="Leimgruber N.K."/>
            <person name="Lipke C.M."/>
            <person name="Liu R."/>
            <person name="Lu X."/>
            <person name="Martens E.C."/>
            <person name="Marri P.R."/>
            <person name="Medigue C."/>
            <person name="Menard M.L."/>
            <person name="Miller N.M."/>
            <person name="Morales-Soto N."/>
            <person name="Norton S."/>
            <person name="Ogier J.C."/>
            <person name="Orchard S.S."/>
            <person name="Park D."/>
            <person name="Park Y."/>
            <person name="Qurollo B.A."/>
            <person name="Sugar D.R."/>
            <person name="Richards G.R."/>
            <person name="Rouy Z."/>
            <person name="Slominski B."/>
            <person name="Slominski K."/>
            <person name="Snyder H."/>
            <person name="Tjaden B.C."/>
            <person name="van der Hoeven R."/>
            <person name="Welch R.D."/>
            <person name="Wheeler C."/>
            <person name="Xiang B."/>
            <person name="Barbazuk B."/>
            <person name="Gaudriault S."/>
            <person name="Goodner B."/>
            <person name="Slater S.C."/>
            <person name="Forst S."/>
            <person name="Goldman B.S."/>
            <person name="Goodrich-Blair H."/>
        </authorList>
    </citation>
    <scope>NUCLEOTIDE SEQUENCE [LARGE SCALE GENOMIC DNA]</scope>
    <source>
        <strain evidence="2">ATCC 19061 / DSM 3370 / CCUG 14189 / LMG 1036 / NCIMB 9965 / AN6</strain>
    </source>
</reference>